<dbReference type="EMBL" id="JAKLTR010000001">
    <property type="protein sequence ID" value="MCG2612722.1"/>
    <property type="molecule type" value="Genomic_DNA"/>
</dbReference>
<reference evidence="1" key="1">
    <citation type="submission" date="2022-01" db="EMBL/GenBank/DDBJ databases">
        <authorList>
            <person name="Jo J.-H."/>
            <person name="Im W.-T."/>
        </authorList>
    </citation>
    <scope>NUCLEOTIDE SEQUENCE</scope>
    <source>
        <strain evidence="1">NA20</strain>
    </source>
</reference>
<accession>A0ABS9KK74</accession>
<evidence type="ECO:0008006" key="3">
    <source>
        <dbReference type="Google" id="ProtNLM"/>
    </source>
</evidence>
<name>A0ABS9KK74_9BACT</name>
<evidence type="ECO:0000313" key="2">
    <source>
        <dbReference type="Proteomes" id="UP001165367"/>
    </source>
</evidence>
<comment type="caution">
    <text evidence="1">The sequence shown here is derived from an EMBL/GenBank/DDBJ whole genome shotgun (WGS) entry which is preliminary data.</text>
</comment>
<protein>
    <recommendedName>
        <fullName evidence="3">Bacteriocin</fullName>
    </recommendedName>
</protein>
<evidence type="ECO:0000313" key="1">
    <source>
        <dbReference type="EMBL" id="MCG2612722.1"/>
    </source>
</evidence>
<proteinExistence type="predicted"/>
<dbReference type="Proteomes" id="UP001165367">
    <property type="component" value="Unassembled WGS sequence"/>
</dbReference>
<keyword evidence="2" id="KW-1185">Reference proteome</keyword>
<gene>
    <name evidence="1" type="ORF">LZZ85_00460</name>
</gene>
<sequence>MKRLKVAGKSLTKSEQKMIGGGVEAANCCAHTANWTTYQCGYSSASEAQNAATTFVLEGGGRAWYCCNCASSPGYPGVQP</sequence>
<organism evidence="1 2">
    <name type="scientific">Terrimonas ginsenosidimutans</name>
    <dbReference type="NCBI Taxonomy" id="2908004"/>
    <lineage>
        <taxon>Bacteria</taxon>
        <taxon>Pseudomonadati</taxon>
        <taxon>Bacteroidota</taxon>
        <taxon>Chitinophagia</taxon>
        <taxon>Chitinophagales</taxon>
        <taxon>Chitinophagaceae</taxon>
        <taxon>Terrimonas</taxon>
    </lineage>
</organism>
<dbReference type="RefSeq" id="WP_237867951.1">
    <property type="nucleotide sequence ID" value="NZ_JAKLTR010000001.1"/>
</dbReference>